<evidence type="ECO:0000313" key="6">
    <source>
        <dbReference type="EMBL" id="OGH78636.1"/>
    </source>
</evidence>
<evidence type="ECO:0000256" key="3">
    <source>
        <dbReference type="ARBA" id="ARBA00022840"/>
    </source>
</evidence>
<name>A0A1F6N3R3_9BACT</name>
<gene>
    <name evidence="6" type="ORF">A2983_04735</name>
</gene>
<evidence type="ECO:0000256" key="4">
    <source>
        <dbReference type="SAM" id="Coils"/>
    </source>
</evidence>
<dbReference type="PANTHER" id="PTHR43030:SF1">
    <property type="entry name" value="PHOSPHOENOLPYRUVATE SYNTHASE"/>
    <property type="match status" value="1"/>
</dbReference>
<dbReference type="Gene3D" id="3.50.30.10">
    <property type="entry name" value="Phosphohistidine domain"/>
    <property type="match status" value="1"/>
</dbReference>
<keyword evidence="2" id="KW-0547">Nucleotide-binding</keyword>
<dbReference type="Pfam" id="PF00391">
    <property type="entry name" value="PEP-utilizers"/>
    <property type="match status" value="1"/>
</dbReference>
<dbReference type="SUPFAM" id="SSF52009">
    <property type="entry name" value="Phosphohistidine domain"/>
    <property type="match status" value="1"/>
</dbReference>
<sequence length="509" mass="58635">MLKQFYQTDPWLLGEDIPNADLFFSNVWLKTFVTTSGLNTGRGYERILCRYEGYHLWFYFGEHDGYEVGEHIAKKIIEEPGYAQTVNQNIIRVADELRAFSETIPQQNLSSLSNSEIWNIYPTHQKIHSEYYTWCWIPVAADMFHNNITKRFKNYLRTKAVSESDINTTLVKLTQPTEKSLIFIEQEELLKIAIELSENNETRTMIETSTETEIFNQLPIEFQNKLEAHRAKYYYTKHIWVSGEYTIADYVNQIKEIFATGIEPSDILKKQYQELERSKQEKEKTILLLDIRGQWKDVCKAFGDFMITKIYRRYAQLLAVHHMSAILKEIARRMFLTEKQVRFALPVEMKQILLEDKNMSDELQRRTKRCVWYADANIDTVWTGAEADQIFSELEKSEVVEGISELRGEVGCVGYAKGKVKIIIRAEDMAKMNQGDILVSIATDPDIVPAMKKAGAIVTEQGGITSHAAIVSRELGIPCLIGTKIATRIFKDGDMVEVDATKGIVRLIT</sequence>
<dbReference type="PROSITE" id="PS00370">
    <property type="entry name" value="PEP_ENZYMES_PHOS_SITE"/>
    <property type="match status" value="1"/>
</dbReference>
<organism evidence="6 7">
    <name type="scientific">Candidatus Magasanikbacteria bacterium RIFCSPLOWO2_01_FULL_40_15</name>
    <dbReference type="NCBI Taxonomy" id="1798686"/>
    <lineage>
        <taxon>Bacteria</taxon>
        <taxon>Candidatus Magasanikiibacteriota</taxon>
    </lineage>
</organism>
<keyword evidence="4" id="KW-0175">Coiled coil</keyword>
<evidence type="ECO:0000313" key="7">
    <source>
        <dbReference type="Proteomes" id="UP000177040"/>
    </source>
</evidence>
<keyword evidence="3" id="KW-0067">ATP-binding</keyword>
<dbReference type="PANTHER" id="PTHR43030">
    <property type="entry name" value="PHOSPHOENOLPYRUVATE SYNTHASE"/>
    <property type="match status" value="1"/>
</dbReference>
<feature type="domain" description="PEP-utilising enzyme mobile" evidence="5">
    <location>
        <begin position="433"/>
        <end position="503"/>
    </location>
</feature>
<evidence type="ECO:0000259" key="5">
    <source>
        <dbReference type="Pfam" id="PF00391"/>
    </source>
</evidence>
<dbReference type="InterPro" id="IPR006319">
    <property type="entry name" value="PEP_synth"/>
</dbReference>
<dbReference type="AlphaFoldDB" id="A0A1F6N3R3"/>
<evidence type="ECO:0000256" key="1">
    <source>
        <dbReference type="ARBA" id="ARBA00007837"/>
    </source>
</evidence>
<dbReference type="GO" id="GO:0008986">
    <property type="term" value="F:pyruvate, water dikinase activity"/>
    <property type="evidence" value="ECO:0007669"/>
    <property type="project" value="InterPro"/>
</dbReference>
<dbReference type="GO" id="GO:0005524">
    <property type="term" value="F:ATP binding"/>
    <property type="evidence" value="ECO:0007669"/>
    <property type="project" value="UniProtKB-KW"/>
</dbReference>
<dbReference type="InterPro" id="IPR008279">
    <property type="entry name" value="PEP-util_enz_mobile_dom"/>
</dbReference>
<protein>
    <recommendedName>
        <fullName evidence="5">PEP-utilising enzyme mobile domain-containing protein</fullName>
    </recommendedName>
</protein>
<feature type="coiled-coil region" evidence="4">
    <location>
        <begin position="265"/>
        <end position="292"/>
    </location>
</feature>
<dbReference type="Proteomes" id="UP000177040">
    <property type="component" value="Unassembled WGS sequence"/>
</dbReference>
<evidence type="ECO:0000256" key="2">
    <source>
        <dbReference type="ARBA" id="ARBA00022741"/>
    </source>
</evidence>
<reference evidence="6 7" key="1">
    <citation type="journal article" date="2016" name="Nat. Commun.">
        <title>Thousands of microbial genomes shed light on interconnected biogeochemical processes in an aquifer system.</title>
        <authorList>
            <person name="Anantharaman K."/>
            <person name="Brown C.T."/>
            <person name="Hug L.A."/>
            <person name="Sharon I."/>
            <person name="Castelle C.J."/>
            <person name="Probst A.J."/>
            <person name="Thomas B.C."/>
            <person name="Singh A."/>
            <person name="Wilkins M.J."/>
            <person name="Karaoz U."/>
            <person name="Brodie E.L."/>
            <person name="Williams K.H."/>
            <person name="Hubbard S.S."/>
            <person name="Banfield J.F."/>
        </authorList>
    </citation>
    <scope>NUCLEOTIDE SEQUENCE [LARGE SCALE GENOMIC DNA]</scope>
</reference>
<dbReference type="EMBL" id="MFQH01000004">
    <property type="protein sequence ID" value="OGH78636.1"/>
    <property type="molecule type" value="Genomic_DNA"/>
</dbReference>
<dbReference type="InterPro" id="IPR036637">
    <property type="entry name" value="Phosphohistidine_dom_sf"/>
</dbReference>
<comment type="similarity">
    <text evidence="1">Belongs to the PEP-utilizing enzyme family.</text>
</comment>
<accession>A0A1F6N3R3</accession>
<comment type="caution">
    <text evidence="6">The sequence shown here is derived from an EMBL/GenBank/DDBJ whole genome shotgun (WGS) entry which is preliminary data.</text>
</comment>
<dbReference type="InterPro" id="IPR018274">
    <property type="entry name" value="PEP_util_AS"/>
</dbReference>
<proteinExistence type="inferred from homology"/>